<dbReference type="Proteomes" id="UP000095658">
    <property type="component" value="Unassembled WGS sequence"/>
</dbReference>
<name>A0A1E7DRA5_9BACI</name>
<dbReference type="STRING" id="1714016.BA724_02070"/>
<evidence type="ECO:0000313" key="1">
    <source>
        <dbReference type="EMBL" id="OES45620.1"/>
    </source>
</evidence>
<organism evidence="1 2">
    <name type="scientific">Domibacillus iocasae</name>
    <dbReference type="NCBI Taxonomy" id="1714016"/>
    <lineage>
        <taxon>Bacteria</taxon>
        <taxon>Bacillati</taxon>
        <taxon>Bacillota</taxon>
        <taxon>Bacilli</taxon>
        <taxon>Bacillales</taxon>
        <taxon>Bacillaceae</taxon>
        <taxon>Domibacillus</taxon>
    </lineage>
</organism>
<sequence length="92" mass="10633">MNTQAILSLQDAYLQLLQSKQHLLDEERKLILVHCTDEEFLEYFFAIGILKENQTFAPHLIKAYRSDAKTLLSFLAAHSFTFRNIGFSIITV</sequence>
<dbReference type="AlphaFoldDB" id="A0A1E7DRA5"/>
<protein>
    <submittedName>
        <fullName evidence="1">Uncharacterized protein</fullName>
    </submittedName>
</protein>
<gene>
    <name evidence="1" type="ORF">BA724_02070</name>
</gene>
<reference evidence="1 2" key="1">
    <citation type="submission" date="2016-06" db="EMBL/GenBank/DDBJ databases">
        <title>Domibacillus iocasae genome sequencing.</title>
        <authorList>
            <person name="Verma A."/>
            <person name="Pal Y."/>
            <person name="Ojha A.K."/>
            <person name="Krishnamurthi S."/>
        </authorList>
    </citation>
    <scope>NUCLEOTIDE SEQUENCE [LARGE SCALE GENOMIC DNA]</scope>
    <source>
        <strain evidence="1 2">DSM 29979</strain>
    </source>
</reference>
<comment type="caution">
    <text evidence="1">The sequence shown here is derived from an EMBL/GenBank/DDBJ whole genome shotgun (WGS) entry which is preliminary data.</text>
</comment>
<proteinExistence type="predicted"/>
<dbReference type="EMBL" id="MAMP01000012">
    <property type="protein sequence ID" value="OES45620.1"/>
    <property type="molecule type" value="Genomic_DNA"/>
</dbReference>
<accession>A0A1E7DRA5</accession>
<keyword evidence="2" id="KW-1185">Reference proteome</keyword>
<dbReference type="RefSeq" id="WP_069937617.1">
    <property type="nucleotide sequence ID" value="NZ_MAMP01000012.1"/>
</dbReference>
<evidence type="ECO:0000313" key="2">
    <source>
        <dbReference type="Proteomes" id="UP000095658"/>
    </source>
</evidence>
<dbReference type="OrthoDB" id="283809at2"/>